<evidence type="ECO:0000313" key="1">
    <source>
        <dbReference type="EMBL" id="GGX64009.1"/>
    </source>
</evidence>
<sequence length="97" mass="10904">MRPTQQLNELIATHMFVPGHVKVDEPESNFVMSGLRAAGSANHINRRKILSDVSDVLNCKAEELEFLFTEFEMPIPSAANYEVMVPDFQTRLLAVAE</sequence>
<keyword evidence="2" id="KW-1185">Reference proteome</keyword>
<dbReference type="EMBL" id="BMYV01000001">
    <property type="protein sequence ID" value="GGX64009.1"/>
    <property type="molecule type" value="Genomic_DNA"/>
</dbReference>
<reference evidence="1 2" key="1">
    <citation type="journal article" date="2014" name="Int. J. Syst. Evol. Microbiol.">
        <title>Complete genome sequence of Corynebacterium casei LMG S-19264T (=DSM 44701T), isolated from a smear-ripened cheese.</title>
        <authorList>
            <consortium name="US DOE Joint Genome Institute (JGI-PGF)"/>
            <person name="Walter F."/>
            <person name="Albersmeier A."/>
            <person name="Kalinowski J."/>
            <person name="Ruckert C."/>
        </authorList>
    </citation>
    <scope>NUCLEOTIDE SEQUENCE [LARGE SCALE GENOMIC DNA]</scope>
    <source>
        <strain evidence="1 2">KCTC 23968</strain>
    </source>
</reference>
<dbReference type="Proteomes" id="UP000600865">
    <property type="component" value="Unassembled WGS sequence"/>
</dbReference>
<gene>
    <name evidence="1" type="ORF">GCM10011309_12570</name>
</gene>
<name>A0A918NE82_9PROT</name>
<proteinExistence type="predicted"/>
<dbReference type="RefSeq" id="WP_189582863.1">
    <property type="nucleotide sequence ID" value="NZ_BMYV01000001.1"/>
</dbReference>
<comment type="caution">
    <text evidence="1">The sequence shown here is derived from an EMBL/GenBank/DDBJ whole genome shotgun (WGS) entry which is preliminary data.</text>
</comment>
<evidence type="ECO:0000313" key="2">
    <source>
        <dbReference type="Proteomes" id="UP000600865"/>
    </source>
</evidence>
<organism evidence="1 2">
    <name type="scientific">Litorimonas cladophorae</name>
    <dbReference type="NCBI Taxonomy" id="1220491"/>
    <lineage>
        <taxon>Bacteria</taxon>
        <taxon>Pseudomonadati</taxon>
        <taxon>Pseudomonadota</taxon>
        <taxon>Alphaproteobacteria</taxon>
        <taxon>Maricaulales</taxon>
        <taxon>Robiginitomaculaceae</taxon>
    </lineage>
</organism>
<accession>A0A918NE82</accession>
<protein>
    <submittedName>
        <fullName evidence="1">Uncharacterized protein</fullName>
    </submittedName>
</protein>
<dbReference type="AlphaFoldDB" id="A0A918NE82"/>